<dbReference type="CDD" id="cd10747">
    <property type="entry name" value="DnaJ_C"/>
    <property type="match status" value="1"/>
</dbReference>
<keyword evidence="2" id="KW-0677">Repeat</keyword>
<organism evidence="6">
    <name type="scientific">viral metagenome</name>
    <dbReference type="NCBI Taxonomy" id="1070528"/>
    <lineage>
        <taxon>unclassified sequences</taxon>
        <taxon>metagenomes</taxon>
        <taxon>organismal metagenomes</taxon>
    </lineage>
</organism>
<dbReference type="GO" id="GO:0006457">
    <property type="term" value="P:protein folding"/>
    <property type="evidence" value="ECO:0007669"/>
    <property type="project" value="InterPro"/>
</dbReference>
<dbReference type="SUPFAM" id="SSF49493">
    <property type="entry name" value="HSP40/DnaJ peptide-binding domain"/>
    <property type="match status" value="2"/>
</dbReference>
<dbReference type="Gene3D" id="2.10.230.10">
    <property type="entry name" value="Heat shock protein DnaJ, cysteine-rich domain"/>
    <property type="match status" value="1"/>
</dbReference>
<dbReference type="Pfam" id="PF00226">
    <property type="entry name" value="DnaJ"/>
    <property type="match status" value="1"/>
</dbReference>
<dbReference type="GO" id="GO:0030544">
    <property type="term" value="F:Hsp70 protein binding"/>
    <property type="evidence" value="ECO:0007669"/>
    <property type="project" value="InterPro"/>
</dbReference>
<dbReference type="Pfam" id="PF01556">
    <property type="entry name" value="DnaJ_C"/>
    <property type="match status" value="1"/>
</dbReference>
<evidence type="ECO:0000256" key="4">
    <source>
        <dbReference type="ARBA" id="ARBA00022833"/>
    </source>
</evidence>
<evidence type="ECO:0000256" key="1">
    <source>
        <dbReference type="ARBA" id="ARBA00022723"/>
    </source>
</evidence>
<proteinExistence type="predicted"/>
<dbReference type="Gene3D" id="2.60.260.20">
    <property type="entry name" value="Urease metallochaperone UreE, N-terminal domain"/>
    <property type="match status" value="2"/>
</dbReference>
<dbReference type="AlphaFoldDB" id="A0A6C0EN50"/>
<dbReference type="GO" id="GO:0008270">
    <property type="term" value="F:zinc ion binding"/>
    <property type="evidence" value="ECO:0007669"/>
    <property type="project" value="UniProtKB-KW"/>
</dbReference>
<dbReference type="EMBL" id="MN738903">
    <property type="protein sequence ID" value="QHT30606.1"/>
    <property type="molecule type" value="Genomic_DNA"/>
</dbReference>
<reference evidence="6" key="1">
    <citation type="journal article" date="2020" name="Nature">
        <title>Giant virus diversity and host interactions through global metagenomics.</title>
        <authorList>
            <person name="Schulz F."/>
            <person name="Roux S."/>
            <person name="Paez-Espino D."/>
            <person name="Jungbluth S."/>
            <person name="Walsh D.A."/>
            <person name="Denef V.J."/>
            <person name="McMahon K.D."/>
            <person name="Konstantinidis K.T."/>
            <person name="Eloe-Fadrosh E.A."/>
            <person name="Kyrpides N.C."/>
            <person name="Woyke T."/>
        </authorList>
    </citation>
    <scope>NUCLEOTIDE SEQUENCE</scope>
    <source>
        <strain evidence="6">GVMAG-M-3300009151-35</strain>
    </source>
</reference>
<dbReference type="GO" id="GO:0051082">
    <property type="term" value="F:unfolded protein binding"/>
    <property type="evidence" value="ECO:0007669"/>
    <property type="project" value="InterPro"/>
</dbReference>
<dbReference type="InterPro" id="IPR002939">
    <property type="entry name" value="DnaJ_C"/>
</dbReference>
<dbReference type="Gene3D" id="1.10.287.110">
    <property type="entry name" value="DnaJ domain"/>
    <property type="match status" value="1"/>
</dbReference>
<dbReference type="SUPFAM" id="SSF46565">
    <property type="entry name" value="Chaperone J-domain"/>
    <property type="match status" value="1"/>
</dbReference>
<dbReference type="CDD" id="cd06257">
    <property type="entry name" value="DnaJ"/>
    <property type="match status" value="1"/>
</dbReference>
<dbReference type="InterPro" id="IPR008971">
    <property type="entry name" value="HSP40/DnaJ_pept-bd"/>
</dbReference>
<dbReference type="SMART" id="SM00271">
    <property type="entry name" value="DnaJ"/>
    <property type="match status" value="1"/>
</dbReference>
<dbReference type="InterPro" id="IPR044713">
    <property type="entry name" value="DNJA1/2-like"/>
</dbReference>
<dbReference type="InterPro" id="IPR036869">
    <property type="entry name" value="J_dom_sf"/>
</dbReference>
<dbReference type="InterPro" id="IPR001623">
    <property type="entry name" value="DnaJ_domain"/>
</dbReference>
<dbReference type="PANTHER" id="PTHR43888">
    <property type="entry name" value="DNAJ-LIKE-2, ISOFORM A-RELATED"/>
    <property type="match status" value="1"/>
</dbReference>
<feature type="domain" description="J" evidence="5">
    <location>
        <begin position="2"/>
        <end position="67"/>
    </location>
</feature>
<dbReference type="SUPFAM" id="SSF57938">
    <property type="entry name" value="DnaJ/Hsp40 cysteine-rich domain"/>
    <property type="match status" value="1"/>
</dbReference>
<keyword evidence="3" id="KW-0863">Zinc-finger</keyword>
<accession>A0A6C0EN50</accession>
<dbReference type="InterPro" id="IPR036410">
    <property type="entry name" value="HSP_DnaJ_Cys-rich_dom_sf"/>
</dbReference>
<dbReference type="InterPro" id="IPR001305">
    <property type="entry name" value="HSP_DnaJ_Cys-rich_dom"/>
</dbReference>
<dbReference type="PROSITE" id="PS50076">
    <property type="entry name" value="DNAJ_2"/>
    <property type="match status" value="1"/>
</dbReference>
<sequence length="357" mass="40665">MKFYDILEVSPDASIDDIKKSYKKLAFQYHPDKNKDNKDAEIKFKEISNAYSVLSNPETKQKYDMLGDDGYNNDGGGHHEEPNMDELFQHIFGSRRGGHNPFADHDMFGFNDTRGGHQNKRNCNNITKIYNITLEDIYNGIDKQLKFTVKKYCKKCFITCNGCNGTGVIQQVIQMGPMTQIFQSVCNKCHGQKIMNKHNKECVECKGTGTYDTEHLAQLNMPKGFDNTNTIFEGLGEQPQTSANLPGNLILEFKLTPHSLFTKNGNDLHYKHTLTLSESILGKIIIIEYFNEQIKINSNQFGIINSSKQYILKGRGLPIQNSTQKGNMIIEFNIIFPKINPEMISELTTVINKSFIY</sequence>
<name>A0A6C0EN50_9ZZZZ</name>
<dbReference type="CDD" id="cd10719">
    <property type="entry name" value="DnaJ_zf"/>
    <property type="match status" value="1"/>
</dbReference>
<evidence type="ECO:0000259" key="5">
    <source>
        <dbReference type="PROSITE" id="PS50076"/>
    </source>
</evidence>
<evidence type="ECO:0000256" key="2">
    <source>
        <dbReference type="ARBA" id="ARBA00022737"/>
    </source>
</evidence>
<keyword evidence="4" id="KW-0862">Zinc</keyword>
<dbReference type="PROSITE" id="PS00636">
    <property type="entry name" value="DNAJ_1"/>
    <property type="match status" value="1"/>
</dbReference>
<dbReference type="InterPro" id="IPR018253">
    <property type="entry name" value="DnaJ_domain_CS"/>
</dbReference>
<protein>
    <recommendedName>
        <fullName evidence="5">J domain-containing protein</fullName>
    </recommendedName>
</protein>
<evidence type="ECO:0000256" key="3">
    <source>
        <dbReference type="ARBA" id="ARBA00022771"/>
    </source>
</evidence>
<evidence type="ECO:0000313" key="6">
    <source>
        <dbReference type="EMBL" id="QHT30606.1"/>
    </source>
</evidence>
<dbReference type="PRINTS" id="PR00625">
    <property type="entry name" value="JDOMAIN"/>
</dbReference>
<keyword evidence="1" id="KW-0479">Metal-binding</keyword>